<evidence type="ECO:0000313" key="3">
    <source>
        <dbReference type="Proteomes" id="UP000076998"/>
    </source>
</evidence>
<gene>
    <name evidence="2" type="ORF">AYL44_10840</name>
</gene>
<organism evidence="2 3">
    <name type="scientific">Microbacterium oleivorans</name>
    <dbReference type="NCBI Taxonomy" id="273677"/>
    <lineage>
        <taxon>Bacteria</taxon>
        <taxon>Bacillati</taxon>
        <taxon>Actinomycetota</taxon>
        <taxon>Actinomycetes</taxon>
        <taxon>Micrococcales</taxon>
        <taxon>Microbacteriaceae</taxon>
        <taxon>Microbacterium</taxon>
    </lineage>
</organism>
<name>A0A177K945_9MICO</name>
<protein>
    <recommendedName>
        <fullName evidence="4">Transcriptional regulator, AbiEi antitoxin, Type IV TA system</fullName>
    </recommendedName>
</protein>
<reference evidence="2 3" key="1">
    <citation type="submission" date="2016-02" db="EMBL/GenBank/DDBJ databases">
        <authorList>
            <person name="Wen L."/>
            <person name="He K."/>
            <person name="Yang H."/>
        </authorList>
    </citation>
    <scope>NUCLEOTIDE SEQUENCE [LARGE SCALE GENOMIC DNA]</scope>
    <source>
        <strain evidence="2 3">CD11_3</strain>
    </source>
</reference>
<dbReference type="EMBL" id="LSTV01000004">
    <property type="protein sequence ID" value="OAH49355.1"/>
    <property type="molecule type" value="Genomic_DNA"/>
</dbReference>
<comment type="caution">
    <text evidence="2">The sequence shown here is derived from an EMBL/GenBank/DDBJ whole genome shotgun (WGS) entry which is preliminary data.</text>
</comment>
<sequence length="342" mass="37842">MDFDDAASRIETRPALLRAGMTRRDIATLSHGDLRKLARGAFVASETWDAAWPAERHLLQVAAYEQRRRGGVVYSHLTAALLHGLPLWGAPPTHVHVSDTQHNGAVSRGATYVSRHRCAVPDVDVVSSGGIVLTAPARTVADVLRTTPRETAIAIADAALRAVAWDARQRLYDADAAEYLRAEIARRLATGARGVRQARELLELAVGRSESAGESVSRLRLHDLGFRRIRLQVPVGPYFVDFGLDDAAVWGEYDGEVKYRDLAMRHGRALEDVLRAEKEREDWIRGLTGRRVIRWTTADIRSPGGLRSKLYRFDVFPTPNHRRNAESPPEGAHSGGDGATEW</sequence>
<proteinExistence type="predicted"/>
<dbReference type="AlphaFoldDB" id="A0A177K945"/>
<feature type="region of interest" description="Disordered" evidence="1">
    <location>
        <begin position="319"/>
        <end position="342"/>
    </location>
</feature>
<dbReference type="Proteomes" id="UP000076998">
    <property type="component" value="Unassembled WGS sequence"/>
</dbReference>
<evidence type="ECO:0000256" key="1">
    <source>
        <dbReference type="SAM" id="MobiDB-lite"/>
    </source>
</evidence>
<evidence type="ECO:0000313" key="2">
    <source>
        <dbReference type="EMBL" id="OAH49355.1"/>
    </source>
</evidence>
<feature type="compositionally biased region" description="Gly residues" evidence="1">
    <location>
        <begin position="333"/>
        <end position="342"/>
    </location>
</feature>
<dbReference type="RefSeq" id="WP_064003315.1">
    <property type="nucleotide sequence ID" value="NZ_LSTV01000004.1"/>
</dbReference>
<accession>A0A177K945</accession>
<dbReference type="OrthoDB" id="5517693at2"/>
<evidence type="ECO:0008006" key="4">
    <source>
        <dbReference type="Google" id="ProtNLM"/>
    </source>
</evidence>